<feature type="domain" description="Peptidase M16 N-terminal" evidence="2">
    <location>
        <begin position="10"/>
        <end position="135"/>
    </location>
</feature>
<dbReference type="InterPro" id="IPR050361">
    <property type="entry name" value="MPP/UQCRC_Complex"/>
</dbReference>
<dbReference type="InterPro" id="IPR007863">
    <property type="entry name" value="Peptidase_M16_C"/>
</dbReference>
<comment type="caution">
    <text evidence="4">The sequence shown here is derived from an EMBL/GenBank/DDBJ whole genome shotgun (WGS) entry which is preliminary data.</text>
</comment>
<evidence type="ECO:0008006" key="6">
    <source>
        <dbReference type="Google" id="ProtNLM"/>
    </source>
</evidence>
<dbReference type="Pfam" id="PF00675">
    <property type="entry name" value="Peptidase_M16"/>
    <property type="match status" value="1"/>
</dbReference>
<dbReference type="EMBL" id="MFJC01000022">
    <property type="protein sequence ID" value="OGG09382.1"/>
    <property type="molecule type" value="Genomic_DNA"/>
</dbReference>
<dbReference type="Proteomes" id="UP000176854">
    <property type="component" value="Unassembled WGS sequence"/>
</dbReference>
<evidence type="ECO:0000313" key="4">
    <source>
        <dbReference type="EMBL" id="OGG09382.1"/>
    </source>
</evidence>
<feature type="domain" description="Peptidase M16 C-terminal" evidence="3">
    <location>
        <begin position="227"/>
        <end position="336"/>
    </location>
</feature>
<gene>
    <name evidence="4" type="ORF">A2154_01170</name>
</gene>
<dbReference type="PANTHER" id="PTHR11851:SF49">
    <property type="entry name" value="MITOCHONDRIAL-PROCESSING PEPTIDASE SUBUNIT ALPHA"/>
    <property type="match status" value="1"/>
</dbReference>
<dbReference type="InterPro" id="IPR011249">
    <property type="entry name" value="Metalloenz_LuxS/M16"/>
</dbReference>
<evidence type="ECO:0000259" key="3">
    <source>
        <dbReference type="Pfam" id="PF05193"/>
    </source>
</evidence>
<sequence length="414" mass="47709">MKNSNYYFINTQNDLVSVVSLWITIGSSRDPDGKEGLAHFFEHLFLNKTKSSPDKISVLRKIDGSGLFFNAYTRKNAIYYYFIQQTQNQEIAYQLLLQGLREFDVDDYQINREREVIINEQHQLAANPAVYVWNLADRGLWPNTSLGGTELGTKSSVGTITKNDILKHKELVFNSDTIGFLTISASDIPDDLKLQLSRLNLPSGPTYKSVNTSGSSQSRKILCEYRNSESVFIVISFPLPNLLTFIRDKWTLDFIRNYLASGWSSKLVERLRQEKNYTYWVYGGVESFYEAGYFRISMSATKQHIQEILSIISEEILKLQQHELSFEDMQHHKNAMKAHLLKHYIIPENMLWWYGWNIFITKRIITIGDNFDAIDRIIPAEVKTAAQKYLPLEKMHVAALGNILEKDVRFSGGT</sequence>
<accession>A0A1F5ZB98</accession>
<evidence type="ECO:0000259" key="2">
    <source>
        <dbReference type="Pfam" id="PF00675"/>
    </source>
</evidence>
<evidence type="ECO:0000256" key="1">
    <source>
        <dbReference type="ARBA" id="ARBA00007261"/>
    </source>
</evidence>
<dbReference type="InterPro" id="IPR011765">
    <property type="entry name" value="Pept_M16_N"/>
</dbReference>
<dbReference type="STRING" id="1798373.A2154_01170"/>
<protein>
    <recommendedName>
        <fullName evidence="6">Peptidase M16 N-terminal domain-containing protein</fullName>
    </recommendedName>
</protein>
<dbReference type="PANTHER" id="PTHR11851">
    <property type="entry name" value="METALLOPROTEASE"/>
    <property type="match status" value="1"/>
</dbReference>
<dbReference type="Pfam" id="PF05193">
    <property type="entry name" value="Peptidase_M16_C"/>
    <property type="match status" value="1"/>
</dbReference>
<dbReference type="SUPFAM" id="SSF63411">
    <property type="entry name" value="LuxS/MPP-like metallohydrolase"/>
    <property type="match status" value="2"/>
</dbReference>
<dbReference type="GO" id="GO:0046872">
    <property type="term" value="F:metal ion binding"/>
    <property type="evidence" value="ECO:0007669"/>
    <property type="project" value="InterPro"/>
</dbReference>
<proteinExistence type="inferred from homology"/>
<dbReference type="Gene3D" id="3.30.830.10">
    <property type="entry name" value="Metalloenzyme, LuxS/M16 peptidase-like"/>
    <property type="match status" value="2"/>
</dbReference>
<organism evidence="4 5">
    <name type="scientific">Candidatus Gottesmanbacteria bacterium RBG_16_43_7</name>
    <dbReference type="NCBI Taxonomy" id="1798373"/>
    <lineage>
        <taxon>Bacteria</taxon>
        <taxon>Candidatus Gottesmaniibacteriota</taxon>
    </lineage>
</organism>
<dbReference type="AlphaFoldDB" id="A0A1F5ZB98"/>
<evidence type="ECO:0000313" key="5">
    <source>
        <dbReference type="Proteomes" id="UP000176854"/>
    </source>
</evidence>
<reference evidence="4 5" key="1">
    <citation type="journal article" date="2016" name="Nat. Commun.">
        <title>Thousands of microbial genomes shed light on interconnected biogeochemical processes in an aquifer system.</title>
        <authorList>
            <person name="Anantharaman K."/>
            <person name="Brown C.T."/>
            <person name="Hug L.A."/>
            <person name="Sharon I."/>
            <person name="Castelle C.J."/>
            <person name="Probst A.J."/>
            <person name="Thomas B.C."/>
            <person name="Singh A."/>
            <person name="Wilkins M.J."/>
            <person name="Karaoz U."/>
            <person name="Brodie E.L."/>
            <person name="Williams K.H."/>
            <person name="Hubbard S.S."/>
            <person name="Banfield J.F."/>
        </authorList>
    </citation>
    <scope>NUCLEOTIDE SEQUENCE [LARGE SCALE GENOMIC DNA]</scope>
</reference>
<comment type="similarity">
    <text evidence="1">Belongs to the peptidase M16 family.</text>
</comment>
<name>A0A1F5ZB98_9BACT</name>